<keyword evidence="3" id="KW-1003">Cell membrane</keyword>
<evidence type="ECO:0000256" key="5">
    <source>
        <dbReference type="ARBA" id="ARBA00022989"/>
    </source>
</evidence>
<keyword evidence="6 7" id="KW-0472">Membrane</keyword>
<dbReference type="EMBL" id="JQBS01000035">
    <property type="protein sequence ID" value="KRN54743.1"/>
    <property type="molecule type" value="Genomic_DNA"/>
</dbReference>
<feature type="transmembrane region" description="Helical" evidence="7">
    <location>
        <begin position="275"/>
        <end position="295"/>
    </location>
</feature>
<feature type="transmembrane region" description="Helical" evidence="7">
    <location>
        <begin position="152"/>
        <end position="173"/>
    </location>
</feature>
<feature type="transmembrane region" description="Helical" evidence="7">
    <location>
        <begin position="89"/>
        <end position="107"/>
    </location>
</feature>
<dbReference type="RefSeq" id="WP_034568838.1">
    <property type="nucleotide sequence ID" value="NZ_JQBS01000035.1"/>
</dbReference>
<dbReference type="Proteomes" id="UP000051658">
    <property type="component" value="Unassembled WGS sequence"/>
</dbReference>
<dbReference type="AlphaFoldDB" id="A0A0R2HXC4"/>
<dbReference type="eggNOG" id="COG2855">
    <property type="taxonomic scope" value="Bacteria"/>
</dbReference>
<dbReference type="PANTHER" id="PTHR30106:SF1">
    <property type="entry name" value="UPF0324 MEMBRANE PROTEIN FN0533"/>
    <property type="match status" value="1"/>
</dbReference>
<sequence length="330" mass="35621">MNTIKSYFPGLLLASCVALISKGIALIFPSLGAATFAILIGIFLGNTFFKSSIYANGTKFSESNLLAYSIVLLGGTITFQTISLLGGHGLLFIMLQMTGTIFAAIYLGRKLAFSQNIRLLMASGNAVCGSSAIASTAPVIDANEEDRGLTITIVNLMGTVLMLILPLISLFLYQQDTLKSSALIGGVLQSVGQVVASGSMVNPEILAMATIFKIVRILFLVVVVYAFGHYKQKTTTTIQKQSSKKMVKIPWYVIGFFIVCFFRSIGFIPEFASSLMHSISSWFEIIALAGIGLRLNFSHLLKQGNRLIVYGLTLGTVQVLLAMALILLLF</sequence>
<accession>A0A0R2HXC4</accession>
<protein>
    <submittedName>
        <fullName evidence="8">Integral membrane protein</fullName>
    </submittedName>
</protein>
<feature type="transmembrane region" description="Helical" evidence="7">
    <location>
        <begin position="65"/>
        <end position="83"/>
    </location>
</feature>
<gene>
    <name evidence="8" type="ORF">IV74_GL002330</name>
</gene>
<feature type="transmembrane region" description="Helical" evidence="7">
    <location>
        <begin position="35"/>
        <end position="53"/>
    </location>
</feature>
<dbReference type="Pfam" id="PF03601">
    <property type="entry name" value="Cons_hypoth698"/>
    <property type="match status" value="1"/>
</dbReference>
<dbReference type="InterPro" id="IPR018383">
    <property type="entry name" value="UPF0324_pro"/>
</dbReference>
<keyword evidence="4 7" id="KW-0812">Transmembrane</keyword>
<evidence type="ECO:0000256" key="1">
    <source>
        <dbReference type="ARBA" id="ARBA00004651"/>
    </source>
</evidence>
<keyword evidence="9" id="KW-1185">Reference proteome</keyword>
<dbReference type="GO" id="GO:0005886">
    <property type="term" value="C:plasma membrane"/>
    <property type="evidence" value="ECO:0007669"/>
    <property type="project" value="UniProtKB-SubCell"/>
</dbReference>
<evidence type="ECO:0000256" key="3">
    <source>
        <dbReference type="ARBA" id="ARBA00022475"/>
    </source>
</evidence>
<proteinExistence type="inferred from homology"/>
<feature type="transmembrane region" description="Helical" evidence="7">
    <location>
        <begin position="249"/>
        <end position="269"/>
    </location>
</feature>
<evidence type="ECO:0000256" key="4">
    <source>
        <dbReference type="ARBA" id="ARBA00022692"/>
    </source>
</evidence>
<dbReference type="PATRIC" id="fig|1449336.4.peg.2368"/>
<dbReference type="PROSITE" id="PS51257">
    <property type="entry name" value="PROKAR_LIPOPROTEIN"/>
    <property type="match status" value="1"/>
</dbReference>
<comment type="caution">
    <text evidence="8">The sequence shown here is derived from an EMBL/GenBank/DDBJ whole genome shotgun (WGS) entry which is preliminary data.</text>
</comment>
<feature type="transmembrane region" description="Helical" evidence="7">
    <location>
        <begin position="307"/>
        <end position="329"/>
    </location>
</feature>
<dbReference type="PANTHER" id="PTHR30106">
    <property type="entry name" value="INNER MEMBRANE PROTEIN YEIH-RELATED"/>
    <property type="match status" value="1"/>
</dbReference>
<dbReference type="GeneID" id="89589320"/>
<comment type="subcellular location">
    <subcellularLocation>
        <location evidence="1">Cell membrane</location>
        <topology evidence="1">Multi-pass membrane protein</topology>
    </subcellularLocation>
</comment>
<evidence type="ECO:0000256" key="7">
    <source>
        <dbReference type="SAM" id="Phobius"/>
    </source>
</evidence>
<evidence type="ECO:0000313" key="8">
    <source>
        <dbReference type="EMBL" id="KRN54743.1"/>
    </source>
</evidence>
<comment type="similarity">
    <text evidence="2">Belongs to the UPF0324 family.</text>
</comment>
<name>A0A0R2HXC4_CARDV</name>
<reference evidence="8 9" key="1">
    <citation type="journal article" date="2015" name="Genome Announc.">
        <title>Expanding the biotechnology potential of lactobacilli through comparative genomics of 213 strains and associated genera.</title>
        <authorList>
            <person name="Sun Z."/>
            <person name="Harris H.M."/>
            <person name="McCann A."/>
            <person name="Guo C."/>
            <person name="Argimon S."/>
            <person name="Zhang W."/>
            <person name="Yang X."/>
            <person name="Jeffery I.B."/>
            <person name="Cooney J.C."/>
            <person name="Kagawa T.F."/>
            <person name="Liu W."/>
            <person name="Song Y."/>
            <person name="Salvetti E."/>
            <person name="Wrobel A."/>
            <person name="Rasinkangas P."/>
            <person name="Parkhill J."/>
            <person name="Rea M.C."/>
            <person name="O'Sullivan O."/>
            <person name="Ritari J."/>
            <person name="Douillard F.P."/>
            <person name="Paul Ross R."/>
            <person name="Yang R."/>
            <person name="Briner A.E."/>
            <person name="Felis G.E."/>
            <person name="de Vos W.M."/>
            <person name="Barrangou R."/>
            <person name="Klaenhammer T.R."/>
            <person name="Caufield P.W."/>
            <person name="Cui Y."/>
            <person name="Zhang H."/>
            <person name="O'Toole P.W."/>
        </authorList>
    </citation>
    <scope>NUCLEOTIDE SEQUENCE [LARGE SCALE GENOMIC DNA]</scope>
    <source>
        <strain evidence="8 9">DSM 20623</strain>
    </source>
</reference>
<evidence type="ECO:0000256" key="6">
    <source>
        <dbReference type="ARBA" id="ARBA00023136"/>
    </source>
</evidence>
<organism evidence="8 9">
    <name type="scientific">Carnobacterium divergens DSM 20623</name>
    <dbReference type="NCBI Taxonomy" id="1449336"/>
    <lineage>
        <taxon>Bacteria</taxon>
        <taxon>Bacillati</taxon>
        <taxon>Bacillota</taxon>
        <taxon>Bacilli</taxon>
        <taxon>Lactobacillales</taxon>
        <taxon>Carnobacteriaceae</taxon>
        <taxon>Carnobacterium</taxon>
    </lineage>
</organism>
<keyword evidence="5 7" id="KW-1133">Transmembrane helix</keyword>
<feature type="transmembrane region" description="Helical" evidence="7">
    <location>
        <begin position="205"/>
        <end position="228"/>
    </location>
</feature>
<evidence type="ECO:0000256" key="2">
    <source>
        <dbReference type="ARBA" id="ARBA00007977"/>
    </source>
</evidence>
<evidence type="ECO:0000313" key="9">
    <source>
        <dbReference type="Proteomes" id="UP000051658"/>
    </source>
</evidence>